<dbReference type="Proteomes" id="UP000323258">
    <property type="component" value="Unassembled WGS sequence"/>
</dbReference>
<reference evidence="1 2" key="2">
    <citation type="submission" date="2019-09" db="EMBL/GenBank/DDBJ databases">
        <title>Mesorhizobium sp. MaA-C15 isolated from Microcystis aeruginosa.</title>
        <authorList>
            <person name="Jeong S.E."/>
            <person name="Jin H.M."/>
            <person name="Jeon C.O."/>
        </authorList>
    </citation>
    <scope>NUCLEOTIDE SEQUENCE [LARGE SCALE GENOMIC DNA]</scope>
    <source>
        <strain evidence="1 2">MaA-C15</strain>
    </source>
</reference>
<comment type="caution">
    <text evidence="1">The sequence shown here is derived from an EMBL/GenBank/DDBJ whole genome shotgun (WGS) entry which is preliminary data.</text>
</comment>
<proteinExistence type="predicted"/>
<reference evidence="1 2" key="1">
    <citation type="submission" date="2019-08" db="EMBL/GenBank/DDBJ databases">
        <authorList>
            <person name="Seo Y.L."/>
        </authorList>
    </citation>
    <scope>NUCLEOTIDE SEQUENCE [LARGE SCALE GENOMIC DNA]</scope>
    <source>
        <strain evidence="1 2">MaA-C15</strain>
    </source>
</reference>
<keyword evidence="2" id="KW-1185">Reference proteome</keyword>
<evidence type="ECO:0000313" key="2">
    <source>
        <dbReference type="Proteomes" id="UP000323258"/>
    </source>
</evidence>
<sequence>MKVGDEVVADGIRGLVVCDFDSREFAEGYVDWDSPTIAMLGGGTLLSGVMIMTVEAGMIHYVEGSGVIERVTS</sequence>
<gene>
    <name evidence="1" type="ORF">FY036_17465</name>
</gene>
<dbReference type="OrthoDB" id="8089671at2"/>
<evidence type="ECO:0000313" key="1">
    <source>
        <dbReference type="EMBL" id="TYR30506.1"/>
    </source>
</evidence>
<dbReference type="EMBL" id="VSZS01000066">
    <property type="protein sequence ID" value="TYR30506.1"/>
    <property type="molecule type" value="Genomic_DNA"/>
</dbReference>
<protein>
    <submittedName>
        <fullName evidence="1">Uncharacterized protein</fullName>
    </submittedName>
</protein>
<dbReference type="RefSeq" id="WP_148916044.1">
    <property type="nucleotide sequence ID" value="NZ_VSZS01000066.1"/>
</dbReference>
<name>A0A5D4GNV1_9HYPH</name>
<organism evidence="1 2">
    <name type="scientific">Neoaquamicrobium microcysteis</name>
    <dbReference type="NCBI Taxonomy" id="2682781"/>
    <lineage>
        <taxon>Bacteria</taxon>
        <taxon>Pseudomonadati</taxon>
        <taxon>Pseudomonadota</taxon>
        <taxon>Alphaproteobacteria</taxon>
        <taxon>Hyphomicrobiales</taxon>
        <taxon>Phyllobacteriaceae</taxon>
        <taxon>Neoaquamicrobium</taxon>
    </lineage>
</organism>
<accession>A0A5D4GNV1</accession>
<dbReference type="AlphaFoldDB" id="A0A5D4GNV1"/>